<name>A0A5B6WH02_9ROSI</name>
<keyword evidence="3" id="KW-1185">Reference proteome</keyword>
<dbReference type="PANTHER" id="PTHR46148">
    <property type="entry name" value="CHROMO DOMAIN-CONTAINING PROTEIN"/>
    <property type="match status" value="1"/>
</dbReference>
<dbReference type="EMBL" id="SMMG02000003">
    <property type="protein sequence ID" value="KAA3481171.1"/>
    <property type="molecule type" value="Genomic_DNA"/>
</dbReference>
<feature type="domain" description="Tf2-1-like SH3-like" evidence="1">
    <location>
        <begin position="56"/>
        <end position="106"/>
    </location>
</feature>
<evidence type="ECO:0000259" key="1">
    <source>
        <dbReference type="Pfam" id="PF24626"/>
    </source>
</evidence>
<dbReference type="OrthoDB" id="997247at2759"/>
<reference evidence="3" key="1">
    <citation type="journal article" date="2019" name="Plant Biotechnol. J.">
        <title>Genome sequencing of the Australian wild diploid species Gossypium australe highlights disease resistance and delayed gland morphogenesis.</title>
        <authorList>
            <person name="Cai Y."/>
            <person name="Cai X."/>
            <person name="Wang Q."/>
            <person name="Wang P."/>
            <person name="Zhang Y."/>
            <person name="Cai C."/>
            <person name="Xu Y."/>
            <person name="Wang K."/>
            <person name="Zhou Z."/>
            <person name="Wang C."/>
            <person name="Geng S."/>
            <person name="Li B."/>
            <person name="Dong Q."/>
            <person name="Hou Y."/>
            <person name="Wang H."/>
            <person name="Ai P."/>
            <person name="Liu Z."/>
            <person name="Yi F."/>
            <person name="Sun M."/>
            <person name="An G."/>
            <person name="Cheng J."/>
            <person name="Zhang Y."/>
            <person name="Shi Q."/>
            <person name="Xie Y."/>
            <person name="Shi X."/>
            <person name="Chang Y."/>
            <person name="Huang F."/>
            <person name="Chen Y."/>
            <person name="Hong S."/>
            <person name="Mi L."/>
            <person name="Sun Q."/>
            <person name="Zhang L."/>
            <person name="Zhou B."/>
            <person name="Peng R."/>
            <person name="Zhang X."/>
            <person name="Liu F."/>
        </authorList>
    </citation>
    <scope>NUCLEOTIDE SEQUENCE [LARGE SCALE GENOMIC DNA]</scope>
    <source>
        <strain evidence="3">cv. PA1801</strain>
    </source>
</reference>
<gene>
    <name evidence="2" type="ORF">EPI10_021556</name>
</gene>
<accession>A0A5B6WH02</accession>
<protein>
    <submittedName>
        <fullName evidence="2">Retrotransposon gag protein</fullName>
    </submittedName>
</protein>
<evidence type="ECO:0000313" key="3">
    <source>
        <dbReference type="Proteomes" id="UP000325315"/>
    </source>
</evidence>
<proteinExistence type="predicted"/>
<dbReference type="PANTHER" id="PTHR46148:SF44">
    <property type="entry name" value="GAG-POL POLYPROTEIN"/>
    <property type="match status" value="1"/>
</dbReference>
<comment type="caution">
    <text evidence="2">The sequence shown here is derived from an EMBL/GenBank/DDBJ whole genome shotgun (WGS) entry which is preliminary data.</text>
</comment>
<evidence type="ECO:0000313" key="2">
    <source>
        <dbReference type="EMBL" id="KAA3481171.1"/>
    </source>
</evidence>
<dbReference type="AlphaFoldDB" id="A0A5B6WH02"/>
<dbReference type="Proteomes" id="UP000325315">
    <property type="component" value="Unassembled WGS sequence"/>
</dbReference>
<sequence>MLKRYRSDPSYIVPVEEIEVRPDLTFEEEPIQILYRDIKIFRRKIVPLRDIEYTVGDKVFLKVSLWKKILCFRHKGKLSLRFIWPYEIVKRIRSVAYRLALPSELKKDS</sequence>
<dbReference type="InterPro" id="IPR056924">
    <property type="entry name" value="SH3_Tf2-1"/>
</dbReference>
<organism evidence="2 3">
    <name type="scientific">Gossypium australe</name>
    <dbReference type="NCBI Taxonomy" id="47621"/>
    <lineage>
        <taxon>Eukaryota</taxon>
        <taxon>Viridiplantae</taxon>
        <taxon>Streptophyta</taxon>
        <taxon>Embryophyta</taxon>
        <taxon>Tracheophyta</taxon>
        <taxon>Spermatophyta</taxon>
        <taxon>Magnoliopsida</taxon>
        <taxon>eudicotyledons</taxon>
        <taxon>Gunneridae</taxon>
        <taxon>Pentapetalae</taxon>
        <taxon>rosids</taxon>
        <taxon>malvids</taxon>
        <taxon>Malvales</taxon>
        <taxon>Malvaceae</taxon>
        <taxon>Malvoideae</taxon>
        <taxon>Gossypium</taxon>
    </lineage>
</organism>
<dbReference type="Pfam" id="PF24626">
    <property type="entry name" value="SH3_Tf2-1"/>
    <property type="match status" value="1"/>
</dbReference>